<dbReference type="InterPro" id="IPR013686">
    <property type="entry name" value="Polypept-transport_assoc_ShlB"/>
</dbReference>
<keyword evidence="1" id="KW-0472">Membrane</keyword>
<dbReference type="Gene3D" id="2.40.160.50">
    <property type="entry name" value="membrane protein fhac: a member of the omp85/tpsb transporter family"/>
    <property type="match status" value="1"/>
</dbReference>
<dbReference type="PANTHER" id="PTHR34597">
    <property type="entry name" value="SLR1661 PROTEIN"/>
    <property type="match status" value="1"/>
</dbReference>
<evidence type="ECO:0000313" key="6">
    <source>
        <dbReference type="EMBL" id="WMD20823.1"/>
    </source>
</evidence>
<sequence length="551" mass="60340">MHDFESRGRAARAILRRAPQALVLTAAINVAWAQGAPAPEPTQAAPAAEAGAAASRRVNINEYIVRGNTVLEARDIERAVYPYLGPDRTLADIESAREALQTIYQERGYQSVYVDLPEQQVADGIVFLQVSETKVGRVRVVGAKHYSPLAIRDEVPALQEGAVPNFNKAQAELTGLNKGASRQVVPLVKEGRLPGTMDVDLKVEDKSPWHASLGLNNDYSADTTRLRSTASLGYDNLWQLGHSVSLTFFTAPQETDNAKVWSGSYSMPLSSRWGLQFSGYKSDSNVATIGGTNVLGKGYSFGLSAIYTMEPQGEWNNSLSVGLDYKKFDEATRFGTNVDEIPIKYLPFTLGYNGYRYSESSQSSLGLSIVGASGSFFNQGSGWKEFDDKRYRASPSFALLRGDGTHTHNLFGDWQLGLRGSFQLSSGALVSNEQFSAGGATSVRGYLAAERTGDDGFLGSVEWRTPSLARWLGSNVNEWRFYAFADAATLRLRDPLPEQESRHSLASVGLGTRMQVLDWLSGSLDWGYPLKDGPNTRKHDPRLNFSVRASF</sequence>
<keyword evidence="7" id="KW-1185">Reference proteome</keyword>
<evidence type="ECO:0000259" key="4">
    <source>
        <dbReference type="Pfam" id="PF03865"/>
    </source>
</evidence>
<dbReference type="RefSeq" id="WP_306944291.1">
    <property type="nucleotide sequence ID" value="NZ_CP132976.1"/>
</dbReference>
<protein>
    <submittedName>
        <fullName evidence="6">ShlB/FhaC/HecB family hemolysin secretion/activation protein</fullName>
    </submittedName>
</protein>
<dbReference type="Pfam" id="PF03865">
    <property type="entry name" value="ShlB"/>
    <property type="match status" value="1"/>
</dbReference>
<evidence type="ECO:0000256" key="2">
    <source>
        <dbReference type="ARBA" id="ARBA00022692"/>
    </source>
</evidence>
<dbReference type="Proteomes" id="UP001234798">
    <property type="component" value="Chromosome"/>
</dbReference>
<accession>A0ABY9M2J3</accession>
<feature type="domain" description="Haemolysin activator HlyB C-terminal" evidence="4">
    <location>
        <begin position="195"/>
        <end position="513"/>
    </location>
</feature>
<organism evidence="6 7">
    <name type="scientific">Achromobacter seleniivolatilans</name>
    <dbReference type="NCBI Taxonomy" id="3047478"/>
    <lineage>
        <taxon>Bacteria</taxon>
        <taxon>Pseudomonadati</taxon>
        <taxon>Pseudomonadota</taxon>
        <taxon>Betaproteobacteria</taxon>
        <taxon>Burkholderiales</taxon>
        <taxon>Alcaligenaceae</taxon>
        <taxon>Achromobacter</taxon>
    </lineage>
</organism>
<dbReference type="EMBL" id="CP132976">
    <property type="protein sequence ID" value="WMD20823.1"/>
    <property type="molecule type" value="Genomic_DNA"/>
</dbReference>
<proteinExistence type="predicted"/>
<evidence type="ECO:0000256" key="3">
    <source>
        <dbReference type="ARBA" id="ARBA00023237"/>
    </source>
</evidence>
<reference evidence="6 7" key="1">
    <citation type="submission" date="2023-08" db="EMBL/GenBank/DDBJ databases">
        <title>Achromobacter seleniivolatilans sp. nov., isolated from seleniferous soil.</title>
        <authorList>
            <person name="Zhang S."/>
            <person name="Li K."/>
            <person name="Peng J."/>
            <person name="Zhao Q."/>
            <person name="Wang H."/>
            <person name="Guo Y."/>
        </authorList>
    </citation>
    <scope>NUCLEOTIDE SEQUENCE [LARGE SCALE GENOMIC DNA]</scope>
    <source>
        <strain evidence="6 7">R39</strain>
    </source>
</reference>
<keyword evidence="3" id="KW-0998">Cell outer membrane</keyword>
<dbReference type="PANTHER" id="PTHR34597:SF6">
    <property type="entry name" value="BLR6126 PROTEIN"/>
    <property type="match status" value="1"/>
</dbReference>
<name>A0ABY9M2J3_9BURK</name>
<dbReference type="Gene3D" id="3.10.20.310">
    <property type="entry name" value="membrane protein fhac"/>
    <property type="match status" value="1"/>
</dbReference>
<gene>
    <name evidence="6" type="ORF">RAS12_00170</name>
</gene>
<evidence type="ECO:0000256" key="1">
    <source>
        <dbReference type="ARBA" id="ARBA00022452"/>
    </source>
</evidence>
<dbReference type="Pfam" id="PF08479">
    <property type="entry name" value="POTRA_2"/>
    <property type="match status" value="1"/>
</dbReference>
<keyword evidence="2" id="KW-0812">Transmembrane</keyword>
<keyword evidence="1" id="KW-1134">Transmembrane beta strand</keyword>
<evidence type="ECO:0000259" key="5">
    <source>
        <dbReference type="Pfam" id="PF08479"/>
    </source>
</evidence>
<feature type="domain" description="Polypeptide-transport-associated ShlB-type" evidence="5">
    <location>
        <begin position="59"/>
        <end position="132"/>
    </location>
</feature>
<evidence type="ECO:0000313" key="7">
    <source>
        <dbReference type="Proteomes" id="UP001234798"/>
    </source>
</evidence>
<dbReference type="InterPro" id="IPR051544">
    <property type="entry name" value="TPS_OM_transporter"/>
</dbReference>
<dbReference type="InterPro" id="IPR005565">
    <property type="entry name" value="Hemolysn_activator_HlyB_C"/>
</dbReference>